<protein>
    <recommendedName>
        <fullName evidence="3">TonB C-terminal domain-containing protein</fullName>
    </recommendedName>
</protein>
<proteinExistence type="predicted"/>
<dbReference type="EMBL" id="JBHMBS010000031">
    <property type="protein sequence ID" value="MFB9681253.1"/>
    <property type="molecule type" value="Genomic_DNA"/>
</dbReference>
<name>A0ABV5TQ66_9ACTN</name>
<evidence type="ECO:0000313" key="2">
    <source>
        <dbReference type="Proteomes" id="UP001589610"/>
    </source>
</evidence>
<gene>
    <name evidence="1" type="ORF">ACFFRH_37735</name>
</gene>
<dbReference type="RefSeq" id="WP_344747698.1">
    <property type="nucleotide sequence ID" value="NZ_BAAAWW010000136.1"/>
</dbReference>
<evidence type="ECO:0008006" key="3">
    <source>
        <dbReference type="Google" id="ProtNLM"/>
    </source>
</evidence>
<comment type="caution">
    <text evidence="1">The sequence shown here is derived from an EMBL/GenBank/DDBJ whole genome shotgun (WGS) entry which is preliminary data.</text>
</comment>
<dbReference type="Proteomes" id="UP001589610">
    <property type="component" value="Unassembled WGS sequence"/>
</dbReference>
<organism evidence="1 2">
    <name type="scientific">Streptosporangium vulgare</name>
    <dbReference type="NCBI Taxonomy" id="46190"/>
    <lineage>
        <taxon>Bacteria</taxon>
        <taxon>Bacillati</taxon>
        <taxon>Actinomycetota</taxon>
        <taxon>Actinomycetes</taxon>
        <taxon>Streptosporangiales</taxon>
        <taxon>Streptosporangiaceae</taxon>
        <taxon>Streptosporangium</taxon>
    </lineage>
</organism>
<evidence type="ECO:0000313" key="1">
    <source>
        <dbReference type="EMBL" id="MFB9681253.1"/>
    </source>
</evidence>
<accession>A0ABV5TQ66</accession>
<reference evidence="1 2" key="1">
    <citation type="submission" date="2024-09" db="EMBL/GenBank/DDBJ databases">
        <authorList>
            <person name="Sun Q."/>
            <person name="Mori K."/>
        </authorList>
    </citation>
    <scope>NUCLEOTIDE SEQUENCE [LARGE SCALE GENOMIC DNA]</scope>
    <source>
        <strain evidence="1 2">JCM 3028</strain>
    </source>
</reference>
<sequence length="129" mass="14316">MPYTSHGHWYGPGTPTLPTPQYRARCGGTRMCPVCSREAGPISRPKAEAPAPAARIEYACRFTAWTNTDGIEKQVVKYDFTGTGDPGLSEARRMVADTRVWQPRQNLPVDAVVVSRPVPEWTIVNDEEN</sequence>
<keyword evidence="2" id="KW-1185">Reference proteome</keyword>